<dbReference type="GeneID" id="9042914"/>
<proteinExistence type="predicted"/>
<accession>C5LCM8</accession>
<sequence length="64" mass="7734">MYKNEQERYGVIITLLLLLIHLYRRVLEQKYLYSKVNDRGLMHISAWILGIGYYNNTNTILHTY</sequence>
<keyword evidence="1" id="KW-1133">Transmembrane helix</keyword>
<gene>
    <name evidence="2" type="ORF">Pmar_PMAR011757</name>
</gene>
<keyword evidence="3" id="KW-1185">Reference proteome</keyword>
<reference evidence="2 3" key="1">
    <citation type="submission" date="2008-07" db="EMBL/GenBank/DDBJ databases">
        <authorList>
            <person name="El-Sayed N."/>
            <person name="Caler E."/>
            <person name="Inman J."/>
            <person name="Amedeo P."/>
            <person name="Hass B."/>
            <person name="Wortman J."/>
        </authorList>
    </citation>
    <scope>NUCLEOTIDE SEQUENCE [LARGE SCALE GENOMIC DNA]</scope>
    <source>
        <strain evidence="3">ATCC 50983 / TXsc</strain>
    </source>
</reference>
<dbReference type="InParanoid" id="C5LCM8"/>
<dbReference type="RefSeq" id="XP_002773895.1">
    <property type="nucleotide sequence ID" value="XM_002773849.1"/>
</dbReference>
<evidence type="ECO:0008006" key="4">
    <source>
        <dbReference type="Google" id="ProtNLM"/>
    </source>
</evidence>
<evidence type="ECO:0000256" key="1">
    <source>
        <dbReference type="SAM" id="Phobius"/>
    </source>
</evidence>
<evidence type="ECO:0000313" key="2">
    <source>
        <dbReference type="EMBL" id="EER05711.1"/>
    </source>
</evidence>
<name>C5LCM8_PERM5</name>
<keyword evidence="1" id="KW-0472">Membrane</keyword>
<dbReference type="EMBL" id="GG680918">
    <property type="protein sequence ID" value="EER05711.1"/>
    <property type="molecule type" value="Genomic_DNA"/>
</dbReference>
<dbReference type="AlphaFoldDB" id="C5LCM8"/>
<keyword evidence="1" id="KW-0812">Transmembrane</keyword>
<protein>
    <recommendedName>
        <fullName evidence="4">Polyprenol reductase</fullName>
    </recommendedName>
</protein>
<organism evidence="3">
    <name type="scientific">Perkinsus marinus (strain ATCC 50983 / TXsc)</name>
    <dbReference type="NCBI Taxonomy" id="423536"/>
    <lineage>
        <taxon>Eukaryota</taxon>
        <taxon>Sar</taxon>
        <taxon>Alveolata</taxon>
        <taxon>Perkinsozoa</taxon>
        <taxon>Perkinsea</taxon>
        <taxon>Perkinsida</taxon>
        <taxon>Perkinsidae</taxon>
        <taxon>Perkinsus</taxon>
    </lineage>
</organism>
<evidence type="ECO:0000313" key="3">
    <source>
        <dbReference type="Proteomes" id="UP000007800"/>
    </source>
</evidence>
<feature type="transmembrane region" description="Helical" evidence="1">
    <location>
        <begin position="6"/>
        <end position="23"/>
    </location>
</feature>
<dbReference type="Proteomes" id="UP000007800">
    <property type="component" value="Unassembled WGS sequence"/>
</dbReference>